<dbReference type="Proteomes" id="UP000594638">
    <property type="component" value="Unassembled WGS sequence"/>
</dbReference>
<proteinExistence type="predicted"/>
<dbReference type="AlphaFoldDB" id="A0A8S0V8F9"/>
<gene>
    <name evidence="2" type="ORF">OLEA9_A011597</name>
</gene>
<protein>
    <submittedName>
        <fullName evidence="2">Uncharacterized protein</fullName>
    </submittedName>
</protein>
<accession>A0A8S0V8F9</accession>
<dbReference type="Gramene" id="OE9A011597T1">
    <property type="protein sequence ID" value="OE9A011597C1"/>
    <property type="gene ID" value="OE9A011597"/>
</dbReference>
<sequence length="149" mass="17215">MEPKNTPTNKIPKPATAICTFNKPQINLHHRPPKNQKKKRETRKPDFATVTRIGPSTGGIDRRYRRRLAHRLRHLIILAVLEEVDCCFGECERYQYHHRCVDTIIAVRDGHPIEFDVRLLCCACVRVSEKRRWLGGSVELGGFLGFGWV</sequence>
<dbReference type="EMBL" id="CACTIH010009196">
    <property type="protein sequence ID" value="CAA3027257.1"/>
    <property type="molecule type" value="Genomic_DNA"/>
</dbReference>
<evidence type="ECO:0000313" key="2">
    <source>
        <dbReference type="EMBL" id="CAA3027257.1"/>
    </source>
</evidence>
<evidence type="ECO:0000313" key="3">
    <source>
        <dbReference type="Proteomes" id="UP000594638"/>
    </source>
</evidence>
<comment type="caution">
    <text evidence="2">The sequence shown here is derived from an EMBL/GenBank/DDBJ whole genome shotgun (WGS) entry which is preliminary data.</text>
</comment>
<feature type="region of interest" description="Disordered" evidence="1">
    <location>
        <begin position="26"/>
        <end position="54"/>
    </location>
</feature>
<name>A0A8S0V8F9_OLEEU</name>
<organism evidence="2 3">
    <name type="scientific">Olea europaea subsp. europaea</name>
    <dbReference type="NCBI Taxonomy" id="158383"/>
    <lineage>
        <taxon>Eukaryota</taxon>
        <taxon>Viridiplantae</taxon>
        <taxon>Streptophyta</taxon>
        <taxon>Embryophyta</taxon>
        <taxon>Tracheophyta</taxon>
        <taxon>Spermatophyta</taxon>
        <taxon>Magnoliopsida</taxon>
        <taxon>eudicotyledons</taxon>
        <taxon>Gunneridae</taxon>
        <taxon>Pentapetalae</taxon>
        <taxon>asterids</taxon>
        <taxon>lamiids</taxon>
        <taxon>Lamiales</taxon>
        <taxon>Oleaceae</taxon>
        <taxon>Oleeae</taxon>
        <taxon>Olea</taxon>
    </lineage>
</organism>
<keyword evidence="3" id="KW-1185">Reference proteome</keyword>
<evidence type="ECO:0000256" key="1">
    <source>
        <dbReference type="SAM" id="MobiDB-lite"/>
    </source>
</evidence>
<feature type="compositionally biased region" description="Basic residues" evidence="1">
    <location>
        <begin position="28"/>
        <end position="42"/>
    </location>
</feature>
<reference evidence="2 3" key="1">
    <citation type="submission" date="2019-12" db="EMBL/GenBank/DDBJ databases">
        <authorList>
            <person name="Alioto T."/>
            <person name="Alioto T."/>
            <person name="Gomez Garrido J."/>
        </authorList>
    </citation>
    <scope>NUCLEOTIDE SEQUENCE [LARGE SCALE GENOMIC DNA]</scope>
</reference>